<dbReference type="EMBL" id="FRCZ01000001">
    <property type="protein sequence ID" value="SHM54151.1"/>
    <property type="molecule type" value="Genomic_DNA"/>
</dbReference>
<dbReference type="Proteomes" id="UP000184184">
    <property type="component" value="Unassembled WGS sequence"/>
</dbReference>
<reference evidence="1 2" key="1">
    <citation type="submission" date="2016-11" db="EMBL/GenBank/DDBJ databases">
        <authorList>
            <person name="Jaros S."/>
            <person name="Januszkiewicz K."/>
            <person name="Wedrychowicz H."/>
        </authorList>
    </citation>
    <scope>NUCLEOTIDE SEQUENCE [LARGE SCALE GENOMIC DNA]</scope>
    <source>
        <strain evidence="1 2">CGMCC 1.10681</strain>
    </source>
</reference>
<gene>
    <name evidence="1" type="ORF">SAMN05216179_0415</name>
</gene>
<protein>
    <submittedName>
        <fullName evidence="1">Uncharacterized protein</fullName>
    </submittedName>
</protein>
<dbReference type="STRING" id="1027249.SAMN05216179_0415"/>
<sequence>MSNWYDDFLSKEQQHQLSNFSKKAKKELASLPILSVVTDATQGATGVADLQEKLEKEPDNPLYWLFFYEALITYQKWNSGMNVGRAVINPFGFVVGKGVASGLNAIDEDFEKASPSTYLGIAIALTAERVKSDEHRNDVEDLVILGKALAYSSAYANSNRKRYNLLKKAIQYLTKAIQIERIPRFQAEFFFYLAQFYQLAGNQKMYFRSLNISRKIGFTPAESLLKDELKQKVADGDREKLLSIGNSTQIKNKFIYTFQFDFDQKFEGTIENVKKKQAEKIRKTSSRIQKLFD</sequence>
<name>A0A1M7JMM7_9BACI</name>
<evidence type="ECO:0000313" key="2">
    <source>
        <dbReference type="Proteomes" id="UP000184184"/>
    </source>
</evidence>
<dbReference type="OrthoDB" id="2829100at2"/>
<dbReference type="RefSeq" id="WP_073199183.1">
    <property type="nucleotide sequence ID" value="NZ_FRCZ01000001.1"/>
</dbReference>
<evidence type="ECO:0000313" key="1">
    <source>
        <dbReference type="EMBL" id="SHM54151.1"/>
    </source>
</evidence>
<proteinExistence type="predicted"/>
<dbReference type="AlphaFoldDB" id="A0A1M7JMM7"/>
<accession>A0A1M7JMM7</accession>
<keyword evidence="2" id="KW-1185">Reference proteome</keyword>
<organism evidence="1 2">
    <name type="scientific">Gracilibacillus kekensis</name>
    <dbReference type="NCBI Taxonomy" id="1027249"/>
    <lineage>
        <taxon>Bacteria</taxon>
        <taxon>Bacillati</taxon>
        <taxon>Bacillota</taxon>
        <taxon>Bacilli</taxon>
        <taxon>Bacillales</taxon>
        <taxon>Bacillaceae</taxon>
        <taxon>Gracilibacillus</taxon>
    </lineage>
</organism>